<gene>
    <name evidence="2" type="ORF">RHGRI_018339</name>
</gene>
<feature type="region of interest" description="Disordered" evidence="1">
    <location>
        <begin position="1"/>
        <end position="32"/>
    </location>
</feature>
<feature type="region of interest" description="Disordered" evidence="1">
    <location>
        <begin position="66"/>
        <end position="87"/>
    </location>
</feature>
<feature type="compositionally biased region" description="Polar residues" evidence="1">
    <location>
        <begin position="76"/>
        <end position="87"/>
    </location>
</feature>
<dbReference type="AlphaFoldDB" id="A0AAV6K158"/>
<proteinExistence type="predicted"/>
<dbReference type="Proteomes" id="UP000823749">
    <property type="component" value="Chromosome 6"/>
</dbReference>
<accession>A0AAV6K158</accession>
<evidence type="ECO:0000313" key="3">
    <source>
        <dbReference type="Proteomes" id="UP000823749"/>
    </source>
</evidence>
<comment type="caution">
    <text evidence="2">The sequence shown here is derived from an EMBL/GenBank/DDBJ whole genome shotgun (WGS) entry which is preliminary data.</text>
</comment>
<reference evidence="2 3" key="1">
    <citation type="submission" date="2020-08" db="EMBL/GenBank/DDBJ databases">
        <title>Plant Genome Project.</title>
        <authorList>
            <person name="Zhang R.-G."/>
        </authorList>
    </citation>
    <scope>NUCLEOTIDE SEQUENCE [LARGE SCALE GENOMIC DNA]</scope>
    <source>
        <strain evidence="2">WSP0</strain>
        <tissue evidence="2">Leaf</tissue>
    </source>
</reference>
<evidence type="ECO:0000313" key="2">
    <source>
        <dbReference type="EMBL" id="KAG5546124.1"/>
    </source>
</evidence>
<organism evidence="2 3">
    <name type="scientific">Rhododendron griersonianum</name>
    <dbReference type="NCBI Taxonomy" id="479676"/>
    <lineage>
        <taxon>Eukaryota</taxon>
        <taxon>Viridiplantae</taxon>
        <taxon>Streptophyta</taxon>
        <taxon>Embryophyta</taxon>
        <taxon>Tracheophyta</taxon>
        <taxon>Spermatophyta</taxon>
        <taxon>Magnoliopsida</taxon>
        <taxon>eudicotyledons</taxon>
        <taxon>Gunneridae</taxon>
        <taxon>Pentapetalae</taxon>
        <taxon>asterids</taxon>
        <taxon>Ericales</taxon>
        <taxon>Ericaceae</taxon>
        <taxon>Ericoideae</taxon>
        <taxon>Rhodoreae</taxon>
        <taxon>Rhododendron</taxon>
    </lineage>
</organism>
<dbReference type="EMBL" id="JACTNZ010000006">
    <property type="protein sequence ID" value="KAG5546124.1"/>
    <property type="molecule type" value="Genomic_DNA"/>
</dbReference>
<sequence>MGKQAVQQDPEAPKTGLPVSKETTDMARVSSEATNGSWFTPIRLLVTFCLINFINFVHRGAVASNGVNGNPKICTPSGQCTPGSGIQ</sequence>
<name>A0AAV6K158_9ERIC</name>
<protein>
    <submittedName>
        <fullName evidence="2">Uncharacterized protein</fullName>
    </submittedName>
</protein>
<keyword evidence="3" id="KW-1185">Reference proteome</keyword>
<evidence type="ECO:0000256" key="1">
    <source>
        <dbReference type="SAM" id="MobiDB-lite"/>
    </source>
</evidence>